<reference evidence="4 5" key="1">
    <citation type="submission" date="2023-08" db="EMBL/GenBank/DDBJ databases">
        <title>Pleionea litopenaei sp. nov., isolated from stomach of juvenile Litopenaeus vannamei.</title>
        <authorList>
            <person name="Rho A.M."/>
            <person name="Hwang C.Y."/>
        </authorList>
    </citation>
    <scope>NUCLEOTIDE SEQUENCE [LARGE SCALE GENOMIC DNA]</scope>
    <source>
        <strain evidence="4 5">HL-JVS1</strain>
    </source>
</reference>
<dbReference type="InterPro" id="IPR002177">
    <property type="entry name" value="DPS_DNA-bd"/>
</dbReference>
<evidence type="ECO:0000313" key="5">
    <source>
        <dbReference type="Proteomes" id="UP001239782"/>
    </source>
</evidence>
<dbReference type="SUPFAM" id="SSF47240">
    <property type="entry name" value="Ferritin-like"/>
    <property type="match status" value="1"/>
</dbReference>
<dbReference type="EMBL" id="CP133548">
    <property type="protein sequence ID" value="WMS85529.1"/>
    <property type="molecule type" value="Genomic_DNA"/>
</dbReference>
<keyword evidence="5" id="KW-1185">Reference proteome</keyword>
<dbReference type="AlphaFoldDB" id="A0AA51RQ80"/>
<dbReference type="PROSITE" id="PS00818">
    <property type="entry name" value="DPS_1"/>
    <property type="match status" value="1"/>
</dbReference>
<dbReference type="InterPro" id="IPR009078">
    <property type="entry name" value="Ferritin-like_SF"/>
</dbReference>
<comment type="similarity">
    <text evidence="1 2">Belongs to the Dps family.</text>
</comment>
<dbReference type="PANTHER" id="PTHR42932:SF3">
    <property type="entry name" value="DNA PROTECTION DURING STARVATION PROTEIN"/>
    <property type="match status" value="1"/>
</dbReference>
<name>A0AA51RQ80_9GAMM</name>
<dbReference type="RefSeq" id="WP_309200682.1">
    <property type="nucleotide sequence ID" value="NZ_CP133548.1"/>
</dbReference>
<dbReference type="GO" id="GO:0016722">
    <property type="term" value="F:oxidoreductase activity, acting on metal ions"/>
    <property type="evidence" value="ECO:0007669"/>
    <property type="project" value="InterPro"/>
</dbReference>
<dbReference type="Proteomes" id="UP001239782">
    <property type="component" value="Chromosome"/>
</dbReference>
<dbReference type="GO" id="GO:0008199">
    <property type="term" value="F:ferric iron binding"/>
    <property type="evidence" value="ECO:0007669"/>
    <property type="project" value="InterPro"/>
</dbReference>
<dbReference type="InterPro" id="IPR012347">
    <property type="entry name" value="Ferritin-like"/>
</dbReference>
<evidence type="ECO:0000256" key="2">
    <source>
        <dbReference type="RuleBase" id="RU003875"/>
    </source>
</evidence>
<feature type="domain" description="Ferritin/DPS" evidence="3">
    <location>
        <begin position="34"/>
        <end position="171"/>
    </location>
</feature>
<dbReference type="CDD" id="cd01043">
    <property type="entry name" value="DPS"/>
    <property type="match status" value="1"/>
</dbReference>
<dbReference type="InterPro" id="IPR008331">
    <property type="entry name" value="Ferritin_DPS_dom"/>
</dbReference>
<gene>
    <name evidence="4" type="ORF">Q9312_09920</name>
</gene>
<dbReference type="PANTHER" id="PTHR42932">
    <property type="entry name" value="GENERAL STRESS PROTEIN 20U"/>
    <property type="match status" value="1"/>
</dbReference>
<dbReference type="PROSITE" id="PS00819">
    <property type="entry name" value="DPS_2"/>
    <property type="match status" value="1"/>
</dbReference>
<dbReference type="PRINTS" id="PR01346">
    <property type="entry name" value="HELNAPAPROT"/>
</dbReference>
<organism evidence="4 5">
    <name type="scientific">Pleionea litopenaei</name>
    <dbReference type="NCBI Taxonomy" id="3070815"/>
    <lineage>
        <taxon>Bacteria</taxon>
        <taxon>Pseudomonadati</taxon>
        <taxon>Pseudomonadota</taxon>
        <taxon>Gammaproteobacteria</taxon>
        <taxon>Oceanospirillales</taxon>
        <taxon>Pleioneaceae</taxon>
        <taxon>Pleionea</taxon>
    </lineage>
</organism>
<proteinExistence type="inferred from homology"/>
<evidence type="ECO:0000256" key="1">
    <source>
        <dbReference type="ARBA" id="ARBA00009497"/>
    </source>
</evidence>
<dbReference type="Pfam" id="PF00210">
    <property type="entry name" value="Ferritin"/>
    <property type="match status" value="1"/>
</dbReference>
<evidence type="ECO:0000259" key="3">
    <source>
        <dbReference type="Pfam" id="PF00210"/>
    </source>
</evidence>
<dbReference type="InterPro" id="IPR023188">
    <property type="entry name" value="DPS_DNA-bd_CS"/>
</dbReference>
<evidence type="ECO:0000313" key="4">
    <source>
        <dbReference type="EMBL" id="WMS85529.1"/>
    </source>
</evidence>
<dbReference type="KEGG" id="plei:Q9312_09920"/>
<sequence>MSSVAKAKLTSVHSDSNLNNGINKGDRKSLALRLSEALSDSYMLYLKTQNVHWNIVGPMFYSVHELTEKQYLDMAEAIDDIAERIRAIGFTAPGSFQEFSQYTIIKESSGKAESESMIASLVEGNEMCARRLREAVAEAEKVDDVKTADLLTDRIGQHEQNAWMLRSLISKS</sequence>
<accession>A0AA51RQ80</accession>
<dbReference type="Gene3D" id="1.20.1260.10">
    <property type="match status" value="1"/>
</dbReference>
<protein>
    <submittedName>
        <fullName evidence="4">DNA starvation/stationary phase protection protein</fullName>
    </submittedName>
</protein>
<dbReference type="PIRSF" id="PIRSF005900">
    <property type="entry name" value="Dps"/>
    <property type="match status" value="1"/>
</dbReference>